<reference evidence="3" key="1">
    <citation type="submission" date="2016-10" db="EMBL/GenBank/DDBJ databases">
        <authorList>
            <person name="Varghese N."/>
            <person name="Submissions S."/>
        </authorList>
    </citation>
    <scope>NUCLEOTIDE SEQUENCE [LARGE SCALE GENOMIC DNA]</scope>
    <source>
        <strain evidence="3">CGMCC 1.3704</strain>
    </source>
</reference>
<gene>
    <name evidence="2" type="ORF">SAMN04487936_105145</name>
</gene>
<keyword evidence="3" id="KW-1185">Reference proteome</keyword>
<organism evidence="2 3">
    <name type="scientific">Halobacillus dabanensis</name>
    <dbReference type="NCBI Taxonomy" id="240302"/>
    <lineage>
        <taxon>Bacteria</taxon>
        <taxon>Bacillati</taxon>
        <taxon>Bacillota</taxon>
        <taxon>Bacilli</taxon>
        <taxon>Bacillales</taxon>
        <taxon>Bacillaceae</taxon>
        <taxon>Halobacillus</taxon>
    </lineage>
</organism>
<feature type="compositionally biased region" description="Basic and acidic residues" evidence="1">
    <location>
        <begin position="1"/>
        <end position="14"/>
    </location>
</feature>
<evidence type="ECO:0000256" key="1">
    <source>
        <dbReference type="SAM" id="MobiDB-lite"/>
    </source>
</evidence>
<protein>
    <recommendedName>
        <fullName evidence="4">DUF4021 domain-containing protein</fullName>
    </recommendedName>
</protein>
<evidence type="ECO:0000313" key="3">
    <source>
        <dbReference type="Proteomes" id="UP000183557"/>
    </source>
</evidence>
<name>A0A1I3V5P8_HALDA</name>
<evidence type="ECO:0008006" key="4">
    <source>
        <dbReference type="Google" id="ProtNLM"/>
    </source>
</evidence>
<dbReference type="RefSeq" id="WP_139207329.1">
    <property type="nucleotide sequence ID" value="NZ_FOSB01000005.1"/>
</dbReference>
<proteinExistence type="predicted"/>
<dbReference type="AlphaFoldDB" id="A0A1I3V5P8"/>
<dbReference type="EMBL" id="FOSB01000005">
    <property type="protein sequence ID" value="SFJ90460.1"/>
    <property type="molecule type" value="Genomic_DNA"/>
</dbReference>
<sequence>MNDKNNKKQPKKDQQPSQNLGEDQDEQRMNGDYGMLETEQEDQLHDI</sequence>
<evidence type="ECO:0000313" key="2">
    <source>
        <dbReference type="EMBL" id="SFJ90460.1"/>
    </source>
</evidence>
<feature type="region of interest" description="Disordered" evidence="1">
    <location>
        <begin position="1"/>
        <end position="47"/>
    </location>
</feature>
<accession>A0A1I3V5P8</accession>
<dbReference type="Proteomes" id="UP000183557">
    <property type="component" value="Unassembled WGS sequence"/>
</dbReference>